<dbReference type="Pfam" id="PF08495">
    <property type="entry name" value="FIST"/>
    <property type="match status" value="1"/>
</dbReference>
<dbReference type="EMBL" id="CP114195">
    <property type="protein sequence ID" value="WAT93368.1"/>
    <property type="molecule type" value="Genomic_DNA"/>
</dbReference>
<evidence type="ECO:0000259" key="1">
    <source>
        <dbReference type="SMART" id="SM00897"/>
    </source>
</evidence>
<dbReference type="RefSeq" id="WP_159404363.1">
    <property type="nucleotide sequence ID" value="NZ_CP034286.1"/>
</dbReference>
<feature type="domain" description="FIST C-domain" evidence="2">
    <location>
        <begin position="235"/>
        <end position="377"/>
    </location>
</feature>
<feature type="domain" description="FIST" evidence="1">
    <location>
        <begin position="31"/>
        <end position="234"/>
    </location>
</feature>
<gene>
    <name evidence="3" type="ORF">O1Q84_20465</name>
</gene>
<reference evidence="3" key="1">
    <citation type="submission" date="2022-12" db="EMBL/GenBank/DDBJ databases">
        <title>Vibrio parahaemolyticus become highly virulent by producing novel Tc toxins.</title>
        <authorList>
            <person name="Yang F."/>
            <person name="You Y."/>
            <person name="Lai Q."/>
            <person name="Xu L."/>
            <person name="Li F."/>
        </authorList>
    </citation>
    <scope>NUCLEOTIDE SEQUENCE</scope>
    <source>
        <strain evidence="3">Vp-HL-202005</strain>
    </source>
</reference>
<dbReference type="Proteomes" id="UP001156560">
    <property type="component" value="Chromosome 2"/>
</dbReference>
<evidence type="ECO:0000313" key="3">
    <source>
        <dbReference type="EMBL" id="WAT93368.1"/>
    </source>
</evidence>
<proteinExistence type="predicted"/>
<dbReference type="Pfam" id="PF10442">
    <property type="entry name" value="FIST_C"/>
    <property type="match status" value="1"/>
</dbReference>
<dbReference type="InterPro" id="IPR013702">
    <property type="entry name" value="FIST_domain_N"/>
</dbReference>
<evidence type="ECO:0000313" key="4">
    <source>
        <dbReference type="Proteomes" id="UP001156560"/>
    </source>
</evidence>
<dbReference type="SMART" id="SM00897">
    <property type="entry name" value="FIST"/>
    <property type="match status" value="1"/>
</dbReference>
<dbReference type="SMART" id="SM01204">
    <property type="entry name" value="FIST_C"/>
    <property type="match status" value="1"/>
</dbReference>
<dbReference type="PANTHER" id="PTHR40252:SF2">
    <property type="entry name" value="BLR0328 PROTEIN"/>
    <property type="match status" value="1"/>
</dbReference>
<name>A0AA47JM71_VIBPH</name>
<protein>
    <submittedName>
        <fullName evidence="3">FIST C-terminal domain-containing protein</fullName>
    </submittedName>
</protein>
<accession>A0AA47JM71</accession>
<dbReference type="AlphaFoldDB" id="A0AA47JM71"/>
<dbReference type="PANTHER" id="PTHR40252">
    <property type="entry name" value="BLR0328 PROTEIN"/>
    <property type="match status" value="1"/>
</dbReference>
<evidence type="ECO:0000259" key="2">
    <source>
        <dbReference type="SMART" id="SM01204"/>
    </source>
</evidence>
<sequence length="396" mass="43127">MLQSHVCSNIEPDSFKSGEHIGKSIKSKLTKTSIIFIYISETHEHSELVKGVKSVLGEVNIIGNTSSCGVITPNGYLFNREGFACALAIYDAQLEVRTSLVSNASEQSDSLEAYTLGLKLGHSLNQGLVVSEQQPAFLHMVSSPGEEESYLEGISQKTGRLPLFGGSAADNSVQGSWALFTQSESTRNGAAAALFLSNKKIVNQYADGYHESINMGLVTKMKGKRVVCEINNQPALKQYAEWIGETVESLRGDQLLTKSILKPIGIKDITGSLTAIRHPLVGYDDMSMSVGNDICEGSSFIQMSATKAELIGAVRHTIRELFAKMPKEKVGALHLVHCAGRRMEIGNEIHQVHEILQEECGDIPYVVEFTFGEYGYNECSANTCGGLMLSFTAFEK</sequence>
<organism evidence="3 4">
    <name type="scientific">Vibrio parahaemolyticus</name>
    <dbReference type="NCBI Taxonomy" id="670"/>
    <lineage>
        <taxon>Bacteria</taxon>
        <taxon>Pseudomonadati</taxon>
        <taxon>Pseudomonadota</taxon>
        <taxon>Gammaproteobacteria</taxon>
        <taxon>Vibrionales</taxon>
        <taxon>Vibrionaceae</taxon>
        <taxon>Vibrio</taxon>
    </lineage>
</organism>
<dbReference type="InterPro" id="IPR019494">
    <property type="entry name" value="FIST_C"/>
</dbReference>